<keyword evidence="3 12" id="KW-0813">Transport</keyword>
<protein>
    <submittedName>
        <fullName evidence="15">Ion channel</fullName>
    </submittedName>
</protein>
<dbReference type="PANTHER" id="PTHR11003:SF334">
    <property type="entry name" value="FI03418P"/>
    <property type="match status" value="1"/>
</dbReference>
<dbReference type="STRING" id="451379.A0A158R4T3"/>
<keyword evidence="6" id="KW-0631">Potassium channel</keyword>
<evidence type="ECO:0000256" key="6">
    <source>
        <dbReference type="ARBA" id="ARBA00022826"/>
    </source>
</evidence>
<evidence type="ECO:0000256" key="12">
    <source>
        <dbReference type="RuleBase" id="RU003857"/>
    </source>
</evidence>
<evidence type="ECO:0000256" key="7">
    <source>
        <dbReference type="ARBA" id="ARBA00022958"/>
    </source>
</evidence>
<evidence type="ECO:0000256" key="2">
    <source>
        <dbReference type="ARBA" id="ARBA00006666"/>
    </source>
</evidence>
<evidence type="ECO:0000259" key="13">
    <source>
        <dbReference type="Pfam" id="PF07885"/>
    </source>
</evidence>
<keyword evidence="4" id="KW-0633">Potassium transport</keyword>
<keyword evidence="10" id="KW-0472">Membrane</keyword>
<dbReference type="GO" id="GO:0030322">
    <property type="term" value="P:stabilization of membrane potential"/>
    <property type="evidence" value="ECO:0007669"/>
    <property type="project" value="TreeGrafter"/>
</dbReference>
<dbReference type="Gene3D" id="1.10.287.70">
    <property type="match status" value="1"/>
</dbReference>
<evidence type="ECO:0000256" key="9">
    <source>
        <dbReference type="ARBA" id="ARBA00023065"/>
    </source>
</evidence>
<dbReference type="GO" id="GO:0022841">
    <property type="term" value="F:potassium ion leak channel activity"/>
    <property type="evidence" value="ECO:0007669"/>
    <property type="project" value="TreeGrafter"/>
</dbReference>
<comment type="subcellular location">
    <subcellularLocation>
        <location evidence="1">Membrane</location>
        <topology evidence="1">Multi-pass membrane protein</topology>
    </subcellularLocation>
</comment>
<dbReference type="PANTHER" id="PTHR11003">
    <property type="entry name" value="POTASSIUM CHANNEL, SUBFAMILY K"/>
    <property type="match status" value="1"/>
</dbReference>
<dbReference type="InterPro" id="IPR003092">
    <property type="entry name" value="2pore_dom_K_chnl_TASK"/>
</dbReference>
<dbReference type="GO" id="GO:0015271">
    <property type="term" value="F:outward rectifier potassium channel activity"/>
    <property type="evidence" value="ECO:0007669"/>
    <property type="project" value="TreeGrafter"/>
</dbReference>
<organism evidence="14 15">
    <name type="scientific">Syphacia muris</name>
    <dbReference type="NCBI Taxonomy" id="451379"/>
    <lineage>
        <taxon>Eukaryota</taxon>
        <taxon>Metazoa</taxon>
        <taxon>Ecdysozoa</taxon>
        <taxon>Nematoda</taxon>
        <taxon>Chromadorea</taxon>
        <taxon>Rhabditida</taxon>
        <taxon>Spirurina</taxon>
        <taxon>Oxyuridomorpha</taxon>
        <taxon>Oxyuroidea</taxon>
        <taxon>Oxyuridae</taxon>
        <taxon>Syphacia</taxon>
    </lineage>
</organism>
<evidence type="ECO:0000256" key="4">
    <source>
        <dbReference type="ARBA" id="ARBA00022538"/>
    </source>
</evidence>
<evidence type="ECO:0000256" key="5">
    <source>
        <dbReference type="ARBA" id="ARBA00022692"/>
    </source>
</evidence>
<feature type="domain" description="Potassium channel" evidence="13">
    <location>
        <begin position="87"/>
        <end position="148"/>
    </location>
</feature>
<evidence type="ECO:0000256" key="8">
    <source>
        <dbReference type="ARBA" id="ARBA00022989"/>
    </source>
</evidence>
<evidence type="ECO:0000313" key="15">
    <source>
        <dbReference type="WBParaSite" id="SMUV_0000435001-mRNA-1"/>
    </source>
</evidence>
<dbReference type="AlphaFoldDB" id="A0A158R4T3"/>
<evidence type="ECO:0000256" key="11">
    <source>
        <dbReference type="ARBA" id="ARBA00023303"/>
    </source>
</evidence>
<name>A0A158R4T3_9BILA</name>
<keyword evidence="7" id="KW-0630">Potassium</keyword>
<dbReference type="Pfam" id="PF07885">
    <property type="entry name" value="Ion_trans_2"/>
    <property type="match status" value="2"/>
</dbReference>
<dbReference type="Proteomes" id="UP000046393">
    <property type="component" value="Unplaced"/>
</dbReference>
<keyword evidence="5 12" id="KW-0812">Transmembrane</keyword>
<evidence type="ECO:0000313" key="14">
    <source>
        <dbReference type="Proteomes" id="UP000046393"/>
    </source>
</evidence>
<dbReference type="InterPro" id="IPR013099">
    <property type="entry name" value="K_chnl_dom"/>
</dbReference>
<keyword evidence="8" id="KW-1133">Transmembrane helix</keyword>
<evidence type="ECO:0000256" key="10">
    <source>
        <dbReference type="ARBA" id="ARBA00023136"/>
    </source>
</evidence>
<sequence>MLNFIQQFRRIQNKLHLDSSLPFITLVSYTIVGAALFRALEFERDRIEREHFKRAFKFALNHLIEKAVNEIYWLLSYLNLTQVVNEKIEQSPWSWYGSMFYAGQLYTTIGYGLPVAKTRAGQILSIFYILAGIPIFLIILKNVGKMFSKFFRKLYKRIKSMYLGNLTVSVGDAFPIAIAFAILIIWIFFSAAMFCLWETQWGFLTSVYFFCVSISTVGLGDVVPSNKNMMLANFILILFGLALLSMCFDVIQVSKVKKSWRITDRIRDWIASQVVCRLISSKLEMHNYDSDSDDEFDSSFDGNLLDLVPELSTTSIT</sequence>
<keyword evidence="9 12" id="KW-0406">Ion transport</keyword>
<dbReference type="SUPFAM" id="SSF81324">
    <property type="entry name" value="Voltage-gated potassium channels"/>
    <property type="match status" value="2"/>
</dbReference>
<keyword evidence="14" id="KW-1185">Reference proteome</keyword>
<dbReference type="WBParaSite" id="SMUV_0000435001-mRNA-1">
    <property type="protein sequence ID" value="SMUV_0000435001-mRNA-1"/>
    <property type="gene ID" value="SMUV_0000435001"/>
</dbReference>
<feature type="domain" description="Potassium channel" evidence="13">
    <location>
        <begin position="182"/>
        <end position="251"/>
    </location>
</feature>
<evidence type="ECO:0000256" key="3">
    <source>
        <dbReference type="ARBA" id="ARBA00022448"/>
    </source>
</evidence>
<dbReference type="InterPro" id="IPR003280">
    <property type="entry name" value="2pore_dom_K_chnl"/>
</dbReference>
<keyword evidence="11 12" id="KW-0407">Ion channel</keyword>
<evidence type="ECO:0000256" key="1">
    <source>
        <dbReference type="ARBA" id="ARBA00004141"/>
    </source>
</evidence>
<proteinExistence type="inferred from homology"/>
<reference evidence="15" key="1">
    <citation type="submission" date="2016-04" db="UniProtKB">
        <authorList>
            <consortium name="WormBaseParasite"/>
        </authorList>
    </citation>
    <scope>IDENTIFICATION</scope>
</reference>
<dbReference type="GO" id="GO:0005886">
    <property type="term" value="C:plasma membrane"/>
    <property type="evidence" value="ECO:0007669"/>
    <property type="project" value="TreeGrafter"/>
</dbReference>
<accession>A0A158R4T3</accession>
<comment type="similarity">
    <text evidence="2 12">Belongs to the two pore domain potassium channel (TC 1.A.1.8) family.</text>
</comment>
<dbReference type="PRINTS" id="PR01095">
    <property type="entry name" value="TASKCHANNEL"/>
</dbReference>
<dbReference type="PRINTS" id="PR01333">
    <property type="entry name" value="2POREKCHANEL"/>
</dbReference>